<dbReference type="Proteomes" id="UP000008068">
    <property type="component" value="Unassembled WGS sequence"/>
</dbReference>
<protein>
    <submittedName>
        <fullName evidence="3">Uncharacterized protein</fullName>
    </submittedName>
</protein>
<keyword evidence="1" id="KW-0472">Membrane</keyword>
<dbReference type="OrthoDB" id="5835627at2759"/>
<proteinExistence type="predicted"/>
<dbReference type="FunCoup" id="G0M821">
    <property type="interactions" value="1927"/>
</dbReference>
<evidence type="ECO:0000256" key="1">
    <source>
        <dbReference type="SAM" id="Phobius"/>
    </source>
</evidence>
<reference evidence="4" key="1">
    <citation type="submission" date="2011-07" db="EMBL/GenBank/DDBJ databases">
        <authorList>
            <consortium name="Caenorhabditis brenneri Sequencing and Analysis Consortium"/>
            <person name="Wilson R.K."/>
        </authorList>
    </citation>
    <scope>NUCLEOTIDE SEQUENCE [LARGE SCALE GENOMIC DNA]</scope>
    <source>
        <strain evidence="4">PB2801</strain>
    </source>
</reference>
<organism evidence="4">
    <name type="scientific">Caenorhabditis brenneri</name>
    <name type="common">Nematode worm</name>
    <dbReference type="NCBI Taxonomy" id="135651"/>
    <lineage>
        <taxon>Eukaryota</taxon>
        <taxon>Metazoa</taxon>
        <taxon>Ecdysozoa</taxon>
        <taxon>Nematoda</taxon>
        <taxon>Chromadorea</taxon>
        <taxon>Rhabditida</taxon>
        <taxon>Rhabditina</taxon>
        <taxon>Rhabditomorpha</taxon>
        <taxon>Rhabditoidea</taxon>
        <taxon>Rhabditidae</taxon>
        <taxon>Peloderinae</taxon>
        <taxon>Caenorhabditis</taxon>
    </lineage>
</organism>
<accession>G0M821</accession>
<keyword evidence="4" id="KW-1185">Reference proteome</keyword>
<evidence type="ECO:0000313" key="3">
    <source>
        <dbReference type="EMBL" id="EGT30084.1"/>
    </source>
</evidence>
<sequence>MESSKTLLMLFMMTATVAALHPDIFARFEADNSMYTITKRVPATAEQNKEILASLWQRVINSESNEIPEPTTSSKTTISITQAVTVPSNSASTAPSTSSVTTAPVILYDFPVHMTSAALSESDTNQSRGYIIFLIVFVIAMLVLFAILSNINSDYFGFGISDEKQEDNEIDIENNGYDPLAVFQLPTYDTDTSPAFYFPGYRKQLSVVREVSQEYDF</sequence>
<dbReference type="OMA" id="FEANASM"/>
<dbReference type="InParanoid" id="G0M821"/>
<feature type="signal peptide" evidence="2">
    <location>
        <begin position="1"/>
        <end position="19"/>
    </location>
</feature>
<keyword evidence="1" id="KW-1133">Transmembrane helix</keyword>
<dbReference type="HOGENOM" id="CLU_1305850_0_0_1"/>
<name>G0M821_CAEBE</name>
<keyword evidence="1" id="KW-0812">Transmembrane</keyword>
<keyword evidence="2" id="KW-0732">Signal</keyword>
<feature type="chain" id="PRO_5003403472" evidence="2">
    <location>
        <begin position="20"/>
        <end position="217"/>
    </location>
</feature>
<evidence type="ECO:0000256" key="2">
    <source>
        <dbReference type="SAM" id="SignalP"/>
    </source>
</evidence>
<feature type="transmembrane region" description="Helical" evidence="1">
    <location>
        <begin position="129"/>
        <end position="148"/>
    </location>
</feature>
<dbReference type="AlphaFoldDB" id="G0M821"/>
<gene>
    <name evidence="3" type="ORF">CAEBREN_02729</name>
</gene>
<evidence type="ECO:0000313" key="4">
    <source>
        <dbReference type="Proteomes" id="UP000008068"/>
    </source>
</evidence>
<dbReference type="EMBL" id="GL379786">
    <property type="protein sequence ID" value="EGT30084.1"/>
    <property type="molecule type" value="Genomic_DNA"/>
</dbReference>